<accession>A0AAV3PPY8</accession>
<reference evidence="2 3" key="1">
    <citation type="submission" date="2024-01" db="EMBL/GenBank/DDBJ databases">
        <title>The complete chloroplast genome sequence of Lithospermum erythrorhizon: insights into the phylogenetic relationship among Boraginaceae species and the maternal lineages of purple gromwells.</title>
        <authorList>
            <person name="Okada T."/>
            <person name="Watanabe K."/>
        </authorList>
    </citation>
    <scope>NUCLEOTIDE SEQUENCE [LARGE SCALE GENOMIC DNA]</scope>
</reference>
<feature type="region of interest" description="Disordered" evidence="1">
    <location>
        <begin position="1"/>
        <end position="28"/>
    </location>
</feature>
<dbReference type="AlphaFoldDB" id="A0AAV3PPY8"/>
<dbReference type="PANTHER" id="PTHR15827">
    <property type="entry name" value="CYCLIN-DEPENDENT KINASE 2-INTERACTING PROTEIN"/>
    <property type="match status" value="1"/>
</dbReference>
<proteinExistence type="predicted"/>
<evidence type="ECO:0000256" key="1">
    <source>
        <dbReference type="SAM" id="MobiDB-lite"/>
    </source>
</evidence>
<keyword evidence="3" id="KW-1185">Reference proteome</keyword>
<sequence>MVPSMDPSHSPLQPSPSPSASPSSTSTNIRIWKPAAQRNLRNQWSKLANLRHKWTASSSSGRSHATSLVNSFLSQRYMDGMELGVLSDMPDIKKKACLKLSKQQANHQNKFLSAYKDMVAVVVQMISVSKSMRCYNKVSASSPLAQFSSSTENENDNGDGGGTPVFKFWSIASFEEMAEEIIQMFTSELTLKRLLVMALVSAGDKKVPQLSELNWSDEFYSGEFSDLGACELLLSSEPIFPSLSGGKTNTDVMQHVYQINREVLQVYLTTWFVEVNIDRYRVDEIFAIVGEEMHVILA</sequence>
<gene>
    <name evidence="2" type="ORF">LIER_11936</name>
</gene>
<dbReference type="PANTHER" id="PTHR15827:SF2">
    <property type="entry name" value="CYCLIN-DEPENDENT KINASE 2-INTERACTING PROTEIN"/>
    <property type="match status" value="1"/>
</dbReference>
<dbReference type="Proteomes" id="UP001454036">
    <property type="component" value="Unassembled WGS sequence"/>
</dbReference>
<evidence type="ECO:0000313" key="2">
    <source>
        <dbReference type="EMBL" id="GAA0153775.1"/>
    </source>
</evidence>
<dbReference type="EMBL" id="BAABME010002252">
    <property type="protein sequence ID" value="GAA0153775.1"/>
    <property type="molecule type" value="Genomic_DNA"/>
</dbReference>
<name>A0AAV3PPY8_LITER</name>
<comment type="caution">
    <text evidence="2">The sequence shown here is derived from an EMBL/GenBank/DDBJ whole genome shotgun (WGS) entry which is preliminary data.</text>
</comment>
<organism evidence="2 3">
    <name type="scientific">Lithospermum erythrorhizon</name>
    <name type="common">Purple gromwell</name>
    <name type="synonym">Lithospermum officinale var. erythrorhizon</name>
    <dbReference type="NCBI Taxonomy" id="34254"/>
    <lineage>
        <taxon>Eukaryota</taxon>
        <taxon>Viridiplantae</taxon>
        <taxon>Streptophyta</taxon>
        <taxon>Embryophyta</taxon>
        <taxon>Tracheophyta</taxon>
        <taxon>Spermatophyta</taxon>
        <taxon>Magnoliopsida</taxon>
        <taxon>eudicotyledons</taxon>
        <taxon>Gunneridae</taxon>
        <taxon>Pentapetalae</taxon>
        <taxon>asterids</taxon>
        <taxon>lamiids</taxon>
        <taxon>Boraginales</taxon>
        <taxon>Boraginaceae</taxon>
        <taxon>Boraginoideae</taxon>
        <taxon>Lithospermeae</taxon>
        <taxon>Lithospermum</taxon>
    </lineage>
</organism>
<evidence type="ECO:0000313" key="3">
    <source>
        <dbReference type="Proteomes" id="UP001454036"/>
    </source>
</evidence>
<protein>
    <submittedName>
        <fullName evidence="2">Uncharacterized protein</fullName>
    </submittedName>
</protein>